<evidence type="ECO:0000313" key="2">
    <source>
        <dbReference type="EMBL" id="CAH1990361.1"/>
    </source>
</evidence>
<dbReference type="Proteomes" id="UP001152888">
    <property type="component" value="Unassembled WGS sequence"/>
</dbReference>
<name>A0A9P0PMF5_ACAOB</name>
<sequence>MPWPLGHVANAHGSFSDWGHPLSLSLSLCLALANIFTHACTLAAPSPLTSSTTGCEATIWRSPLITGTSPSNPWPSWLQSSQNGPAKDKSIALKTYFVIFVKL</sequence>
<gene>
    <name evidence="2" type="ORF">ACAOBT_LOCUS19609</name>
    <name evidence="3" type="ORF">ACAOBT_LOCUS20435</name>
</gene>
<organism evidence="3 4">
    <name type="scientific">Acanthoscelides obtectus</name>
    <name type="common">Bean weevil</name>
    <name type="synonym">Bruchus obtectus</name>
    <dbReference type="NCBI Taxonomy" id="200917"/>
    <lineage>
        <taxon>Eukaryota</taxon>
        <taxon>Metazoa</taxon>
        <taxon>Ecdysozoa</taxon>
        <taxon>Arthropoda</taxon>
        <taxon>Hexapoda</taxon>
        <taxon>Insecta</taxon>
        <taxon>Pterygota</taxon>
        <taxon>Neoptera</taxon>
        <taxon>Endopterygota</taxon>
        <taxon>Coleoptera</taxon>
        <taxon>Polyphaga</taxon>
        <taxon>Cucujiformia</taxon>
        <taxon>Chrysomeloidea</taxon>
        <taxon>Chrysomelidae</taxon>
        <taxon>Bruchinae</taxon>
        <taxon>Bruchini</taxon>
        <taxon>Acanthoscelides</taxon>
    </lineage>
</organism>
<keyword evidence="4" id="KW-1185">Reference proteome</keyword>
<dbReference type="AlphaFoldDB" id="A0A9P0PMF5"/>
<evidence type="ECO:0008006" key="5">
    <source>
        <dbReference type="Google" id="ProtNLM"/>
    </source>
</evidence>
<accession>A0A9P0PMF5</accession>
<feature type="chain" id="PRO_5040711845" description="Secreted protein" evidence="1">
    <location>
        <begin position="40"/>
        <end position="103"/>
    </location>
</feature>
<reference evidence="3" key="1">
    <citation type="submission" date="2022-03" db="EMBL/GenBank/DDBJ databases">
        <authorList>
            <person name="Sayadi A."/>
        </authorList>
    </citation>
    <scope>NUCLEOTIDE SEQUENCE</scope>
</reference>
<evidence type="ECO:0000313" key="4">
    <source>
        <dbReference type="Proteomes" id="UP001152888"/>
    </source>
</evidence>
<evidence type="ECO:0000256" key="1">
    <source>
        <dbReference type="SAM" id="SignalP"/>
    </source>
</evidence>
<protein>
    <recommendedName>
        <fullName evidence="5">Secreted protein</fullName>
    </recommendedName>
</protein>
<feature type="signal peptide" evidence="1">
    <location>
        <begin position="1"/>
        <end position="39"/>
    </location>
</feature>
<dbReference type="EMBL" id="CAKOFQ010007122">
    <property type="protein sequence ID" value="CAH1991679.1"/>
    <property type="molecule type" value="Genomic_DNA"/>
</dbReference>
<comment type="caution">
    <text evidence="3">The sequence shown here is derived from an EMBL/GenBank/DDBJ whole genome shotgun (WGS) entry which is preliminary data.</text>
</comment>
<proteinExistence type="predicted"/>
<keyword evidence="1" id="KW-0732">Signal</keyword>
<dbReference type="EMBL" id="CAKOFQ010007085">
    <property type="protein sequence ID" value="CAH1990361.1"/>
    <property type="molecule type" value="Genomic_DNA"/>
</dbReference>
<evidence type="ECO:0000313" key="3">
    <source>
        <dbReference type="EMBL" id="CAH1991679.1"/>
    </source>
</evidence>